<evidence type="ECO:0000259" key="1">
    <source>
        <dbReference type="Pfam" id="PF13986"/>
    </source>
</evidence>
<dbReference type="RefSeq" id="WP_176759954.1">
    <property type="nucleotide sequence ID" value="NZ_FNKY01000001.1"/>
</dbReference>
<dbReference type="InterPro" id="IPR025319">
    <property type="entry name" value="DUF4224"/>
</dbReference>
<keyword evidence="3" id="KW-1185">Reference proteome</keyword>
<reference evidence="2 3" key="1">
    <citation type="submission" date="2016-10" db="EMBL/GenBank/DDBJ databases">
        <authorList>
            <person name="Varghese N."/>
            <person name="Submissions S."/>
        </authorList>
    </citation>
    <scope>NUCLEOTIDE SEQUENCE [LARGE SCALE GENOMIC DNA]</scope>
    <source>
        <strain evidence="2 3">Nl1</strain>
    </source>
</reference>
<name>A0ABY0TFC1_9PROT</name>
<dbReference type="EMBL" id="FNKY01000001">
    <property type="protein sequence ID" value="SDQ65846.1"/>
    <property type="molecule type" value="Genomic_DNA"/>
</dbReference>
<dbReference type="Pfam" id="PF13986">
    <property type="entry name" value="DUF4224"/>
    <property type="match status" value="1"/>
</dbReference>
<gene>
    <name evidence="2" type="ORF">SAMN05216402_1733</name>
</gene>
<organism evidence="2 3">
    <name type="scientific">Nitrosospira multiformis</name>
    <dbReference type="NCBI Taxonomy" id="1231"/>
    <lineage>
        <taxon>Bacteria</taxon>
        <taxon>Pseudomonadati</taxon>
        <taxon>Pseudomonadota</taxon>
        <taxon>Betaproteobacteria</taxon>
        <taxon>Nitrosomonadales</taxon>
        <taxon>Nitrosomonadaceae</taxon>
        <taxon>Nitrosospira</taxon>
    </lineage>
</organism>
<evidence type="ECO:0000313" key="2">
    <source>
        <dbReference type="EMBL" id="SDQ65846.1"/>
    </source>
</evidence>
<proteinExistence type="predicted"/>
<accession>A0ABY0TFC1</accession>
<sequence>MNGHEEILNPEEVAAITGRIHRDAQLEWLTQHGWRSELSAAGRPIIGRWYARMKLAGIDLASLTPGKLPDFGKIK</sequence>
<dbReference type="Proteomes" id="UP000183471">
    <property type="component" value="Unassembled WGS sequence"/>
</dbReference>
<comment type="caution">
    <text evidence="2">The sequence shown here is derived from an EMBL/GenBank/DDBJ whole genome shotgun (WGS) entry which is preliminary data.</text>
</comment>
<feature type="domain" description="DUF4224" evidence="1">
    <location>
        <begin position="10"/>
        <end position="50"/>
    </location>
</feature>
<evidence type="ECO:0000313" key="3">
    <source>
        <dbReference type="Proteomes" id="UP000183471"/>
    </source>
</evidence>
<protein>
    <recommendedName>
        <fullName evidence="1">DUF4224 domain-containing protein</fullName>
    </recommendedName>
</protein>